<accession>A0AAN7UIY4</accession>
<evidence type="ECO:0000313" key="5">
    <source>
        <dbReference type="Proteomes" id="UP001305414"/>
    </source>
</evidence>
<evidence type="ECO:0000256" key="1">
    <source>
        <dbReference type="ARBA" id="ARBA00022723"/>
    </source>
</evidence>
<dbReference type="SUPFAM" id="SSF53639">
    <property type="entry name" value="AraD/HMP-PK domain-like"/>
    <property type="match status" value="1"/>
</dbReference>
<dbReference type="InterPro" id="IPR050197">
    <property type="entry name" value="Aldolase_class_II_sugar_metab"/>
</dbReference>
<proteinExistence type="predicted"/>
<protein>
    <recommendedName>
        <fullName evidence="3">Class II aldolase/adducin N-terminal domain-containing protein</fullName>
    </recommendedName>
</protein>
<reference evidence="4 5" key="1">
    <citation type="submission" date="2023-10" db="EMBL/GenBank/DDBJ databases">
        <title>Draft genome sequence of Xylaria bambusicola isolate GMP-LS, the root and basal stem rot pathogen of sugarcane in Indonesia.</title>
        <authorList>
            <person name="Selvaraj P."/>
            <person name="Muralishankar V."/>
            <person name="Muruganantham S."/>
            <person name="Sp S."/>
            <person name="Haryani S."/>
            <person name="Lau K.J.X."/>
            <person name="Naqvi N.I."/>
        </authorList>
    </citation>
    <scope>NUCLEOTIDE SEQUENCE [LARGE SCALE GENOMIC DNA]</scope>
    <source>
        <strain evidence="4">GMP-LS</strain>
    </source>
</reference>
<dbReference type="InterPro" id="IPR036409">
    <property type="entry name" value="Aldolase_II/adducin_N_sf"/>
</dbReference>
<dbReference type="GO" id="GO:0005829">
    <property type="term" value="C:cytosol"/>
    <property type="evidence" value="ECO:0007669"/>
    <property type="project" value="TreeGrafter"/>
</dbReference>
<feature type="domain" description="Class II aldolase/adducin N-terminal" evidence="3">
    <location>
        <begin position="1"/>
        <end position="167"/>
    </location>
</feature>
<dbReference type="GO" id="GO:0019323">
    <property type="term" value="P:pentose catabolic process"/>
    <property type="evidence" value="ECO:0007669"/>
    <property type="project" value="TreeGrafter"/>
</dbReference>
<sequence length="225" mass="24610">MARGAVAPALISSPEDIIEFLIEDASPVDPNAPKPVMERHIHSEIYKRFSGINSVVHSHSPAVLPYAISNVPLKAAIHMAGFLGEEVPVFDISQYYNHNDTRDLLVTNVRLGAALAAKFSADSSQITALPDHSIVLMRSHGFAGCAADIKTVVYQALYTQHNAQVQSDALNLEHAHGGSKDDILYLTPQEARDSYATIGQNLERPWSLWVREVEVSPLYVNSVSL</sequence>
<dbReference type="InterPro" id="IPR001303">
    <property type="entry name" value="Aldolase_II/adducin_N"/>
</dbReference>
<dbReference type="PANTHER" id="PTHR22789">
    <property type="entry name" value="FUCULOSE PHOSPHATE ALDOLASE"/>
    <property type="match status" value="1"/>
</dbReference>
<organism evidence="4 5">
    <name type="scientific">Xylaria bambusicola</name>
    <dbReference type="NCBI Taxonomy" id="326684"/>
    <lineage>
        <taxon>Eukaryota</taxon>
        <taxon>Fungi</taxon>
        <taxon>Dikarya</taxon>
        <taxon>Ascomycota</taxon>
        <taxon>Pezizomycotina</taxon>
        <taxon>Sordariomycetes</taxon>
        <taxon>Xylariomycetidae</taxon>
        <taxon>Xylariales</taxon>
        <taxon>Xylariaceae</taxon>
        <taxon>Xylaria</taxon>
    </lineage>
</organism>
<name>A0AAN7UIY4_9PEZI</name>
<dbReference type="Gene3D" id="3.40.225.10">
    <property type="entry name" value="Class II aldolase/adducin N-terminal domain"/>
    <property type="match status" value="1"/>
</dbReference>
<dbReference type="GO" id="GO:0016832">
    <property type="term" value="F:aldehyde-lyase activity"/>
    <property type="evidence" value="ECO:0007669"/>
    <property type="project" value="TreeGrafter"/>
</dbReference>
<dbReference type="GO" id="GO:0046872">
    <property type="term" value="F:metal ion binding"/>
    <property type="evidence" value="ECO:0007669"/>
    <property type="project" value="UniProtKB-KW"/>
</dbReference>
<gene>
    <name evidence="4" type="ORF">RRF57_004248</name>
</gene>
<evidence type="ECO:0000313" key="4">
    <source>
        <dbReference type="EMBL" id="KAK5628533.1"/>
    </source>
</evidence>
<dbReference type="Proteomes" id="UP001305414">
    <property type="component" value="Unassembled WGS sequence"/>
</dbReference>
<comment type="caution">
    <text evidence="4">The sequence shown here is derived from an EMBL/GenBank/DDBJ whole genome shotgun (WGS) entry which is preliminary data.</text>
</comment>
<dbReference type="PANTHER" id="PTHR22789:SF0">
    <property type="entry name" value="3-OXO-TETRONATE 4-PHOSPHATE DECARBOXYLASE-RELATED"/>
    <property type="match status" value="1"/>
</dbReference>
<keyword evidence="2" id="KW-0456">Lyase</keyword>
<dbReference type="EMBL" id="JAWHQM010000008">
    <property type="protein sequence ID" value="KAK5628533.1"/>
    <property type="molecule type" value="Genomic_DNA"/>
</dbReference>
<evidence type="ECO:0000256" key="2">
    <source>
        <dbReference type="ARBA" id="ARBA00023239"/>
    </source>
</evidence>
<keyword evidence="1" id="KW-0479">Metal-binding</keyword>
<dbReference type="AlphaFoldDB" id="A0AAN7UIY4"/>
<keyword evidence="5" id="KW-1185">Reference proteome</keyword>
<evidence type="ECO:0000259" key="3">
    <source>
        <dbReference type="SMART" id="SM01007"/>
    </source>
</evidence>
<dbReference type="SMART" id="SM01007">
    <property type="entry name" value="Aldolase_II"/>
    <property type="match status" value="1"/>
</dbReference>
<dbReference type="Pfam" id="PF00596">
    <property type="entry name" value="Aldolase_II"/>
    <property type="match status" value="1"/>
</dbReference>